<organism evidence="2 3">
    <name type="scientific">Pristionchus fissidentatus</name>
    <dbReference type="NCBI Taxonomy" id="1538716"/>
    <lineage>
        <taxon>Eukaryota</taxon>
        <taxon>Metazoa</taxon>
        <taxon>Ecdysozoa</taxon>
        <taxon>Nematoda</taxon>
        <taxon>Chromadorea</taxon>
        <taxon>Rhabditida</taxon>
        <taxon>Rhabditina</taxon>
        <taxon>Diplogasteromorpha</taxon>
        <taxon>Diplogasteroidea</taxon>
        <taxon>Neodiplogasteridae</taxon>
        <taxon>Pristionchus</taxon>
    </lineage>
</organism>
<name>A0AAV5V5R3_9BILA</name>
<gene>
    <name evidence="2" type="ORF">PFISCL1PPCAC_4915</name>
</gene>
<comment type="caution">
    <text evidence="2">The sequence shown here is derived from an EMBL/GenBank/DDBJ whole genome shotgun (WGS) entry which is preliminary data.</text>
</comment>
<proteinExistence type="predicted"/>
<feature type="non-terminal residue" evidence="2">
    <location>
        <position position="92"/>
    </location>
</feature>
<evidence type="ECO:0000313" key="3">
    <source>
        <dbReference type="Proteomes" id="UP001432322"/>
    </source>
</evidence>
<protein>
    <submittedName>
        <fullName evidence="2">Uncharacterized protein</fullName>
    </submittedName>
</protein>
<dbReference type="Proteomes" id="UP001432322">
    <property type="component" value="Unassembled WGS sequence"/>
</dbReference>
<feature type="compositionally biased region" description="Basic and acidic residues" evidence="1">
    <location>
        <begin position="8"/>
        <end position="22"/>
    </location>
</feature>
<evidence type="ECO:0000313" key="2">
    <source>
        <dbReference type="EMBL" id="GMT13618.1"/>
    </source>
</evidence>
<feature type="compositionally biased region" description="Polar residues" evidence="1">
    <location>
        <begin position="30"/>
        <end position="45"/>
    </location>
</feature>
<evidence type="ECO:0000256" key="1">
    <source>
        <dbReference type="SAM" id="MobiDB-lite"/>
    </source>
</evidence>
<feature type="non-terminal residue" evidence="2">
    <location>
        <position position="1"/>
    </location>
</feature>
<sequence length="92" mass="10297">QIPNSALTREEIEVDEHSHEKCPPAICGDSDNSSGASVLRSSRNSDVCDGHAGRRPPSRTRSSYIYPRRIASTLQSNRRHRSHQKLSRVSED</sequence>
<keyword evidence="3" id="KW-1185">Reference proteome</keyword>
<reference evidence="2" key="1">
    <citation type="submission" date="2023-10" db="EMBL/GenBank/DDBJ databases">
        <title>Genome assembly of Pristionchus species.</title>
        <authorList>
            <person name="Yoshida K."/>
            <person name="Sommer R.J."/>
        </authorList>
    </citation>
    <scope>NUCLEOTIDE SEQUENCE</scope>
    <source>
        <strain evidence="2">RS5133</strain>
    </source>
</reference>
<dbReference type="EMBL" id="BTSY01000002">
    <property type="protein sequence ID" value="GMT13618.1"/>
    <property type="molecule type" value="Genomic_DNA"/>
</dbReference>
<feature type="compositionally biased region" description="Basic residues" evidence="1">
    <location>
        <begin position="77"/>
        <end position="86"/>
    </location>
</feature>
<accession>A0AAV5V5R3</accession>
<dbReference type="AlphaFoldDB" id="A0AAV5V5R3"/>
<feature type="region of interest" description="Disordered" evidence="1">
    <location>
        <begin position="1"/>
        <end position="92"/>
    </location>
</feature>